<organism evidence="1 2">
    <name type="scientific">Pristionchus pacificus</name>
    <name type="common">Parasitic nematode worm</name>
    <dbReference type="NCBI Taxonomy" id="54126"/>
    <lineage>
        <taxon>Eukaryota</taxon>
        <taxon>Metazoa</taxon>
        <taxon>Ecdysozoa</taxon>
        <taxon>Nematoda</taxon>
        <taxon>Chromadorea</taxon>
        <taxon>Rhabditida</taxon>
        <taxon>Rhabditina</taxon>
        <taxon>Diplogasteromorpha</taxon>
        <taxon>Diplogasteroidea</taxon>
        <taxon>Neodiplogasteridae</taxon>
        <taxon>Pristionchus</taxon>
    </lineage>
</organism>
<protein>
    <submittedName>
        <fullName evidence="1">Uncharacterized protein</fullName>
    </submittedName>
</protein>
<name>A0A8R1YCG8_PRIPA</name>
<proteinExistence type="predicted"/>
<accession>A0A8R1YCG8</accession>
<reference evidence="2" key="1">
    <citation type="journal article" date="2008" name="Nat. Genet.">
        <title>The Pristionchus pacificus genome provides a unique perspective on nematode lifestyle and parasitism.</title>
        <authorList>
            <person name="Dieterich C."/>
            <person name="Clifton S.W."/>
            <person name="Schuster L.N."/>
            <person name="Chinwalla A."/>
            <person name="Delehaunty K."/>
            <person name="Dinkelacker I."/>
            <person name="Fulton L."/>
            <person name="Fulton R."/>
            <person name="Godfrey J."/>
            <person name="Minx P."/>
            <person name="Mitreva M."/>
            <person name="Roeseler W."/>
            <person name="Tian H."/>
            <person name="Witte H."/>
            <person name="Yang S.P."/>
            <person name="Wilson R.K."/>
            <person name="Sommer R.J."/>
        </authorList>
    </citation>
    <scope>NUCLEOTIDE SEQUENCE [LARGE SCALE GENOMIC DNA]</scope>
    <source>
        <strain evidence="2">PS312</strain>
    </source>
</reference>
<dbReference type="EnsemblMetazoa" id="PPA07963.1">
    <property type="protein sequence ID" value="PPA07963.1"/>
    <property type="gene ID" value="WBGene00097517"/>
</dbReference>
<reference evidence="1" key="2">
    <citation type="submission" date="2022-06" db="UniProtKB">
        <authorList>
            <consortium name="EnsemblMetazoa"/>
        </authorList>
    </citation>
    <scope>IDENTIFICATION</scope>
    <source>
        <strain evidence="1">PS312</strain>
    </source>
</reference>
<sequence>MFFELRSHVYFHNYFHAVCFDVEEVVQTSEKVHFMSEVDRLNSILTIIGYILDPSTIAHLSNADCSDVVESVMTSTLSHHPSTSVDADSTSLEKALEMQQLNRFIAVIKRLQSSR</sequence>
<dbReference type="Proteomes" id="UP000005239">
    <property type="component" value="Unassembled WGS sequence"/>
</dbReference>
<evidence type="ECO:0000313" key="1">
    <source>
        <dbReference type="EnsemblMetazoa" id="PPA07963.1"/>
    </source>
</evidence>
<gene>
    <name evidence="1" type="primary">WBGene00097517</name>
</gene>
<evidence type="ECO:0000313" key="2">
    <source>
        <dbReference type="Proteomes" id="UP000005239"/>
    </source>
</evidence>
<dbReference type="AlphaFoldDB" id="A0A8R1YCG8"/>
<keyword evidence="2" id="KW-1185">Reference proteome</keyword>